<gene>
    <name evidence="1" type="ORF">BIW53_15165</name>
</gene>
<dbReference type="SUPFAM" id="SSF56112">
    <property type="entry name" value="Protein kinase-like (PK-like)"/>
    <property type="match status" value="1"/>
</dbReference>
<dbReference type="InterPro" id="IPR004119">
    <property type="entry name" value="EcKL"/>
</dbReference>
<dbReference type="EMBL" id="MNAN01000034">
    <property type="protein sequence ID" value="OHU94413.1"/>
    <property type="molecule type" value="Genomic_DNA"/>
</dbReference>
<comment type="caution">
    <text evidence="1">The sequence shown here is derived from an EMBL/GenBank/DDBJ whole genome shotgun (WGS) entry which is preliminary data.</text>
</comment>
<dbReference type="OrthoDB" id="9769860at2"/>
<dbReference type="AlphaFoldDB" id="A0A1S1MZP4"/>
<evidence type="ECO:0000313" key="2">
    <source>
        <dbReference type="Proteomes" id="UP000180253"/>
    </source>
</evidence>
<dbReference type="Proteomes" id="UP000180253">
    <property type="component" value="Unassembled WGS sequence"/>
</dbReference>
<dbReference type="STRING" id="327939.BIW53_15165"/>
<dbReference type="InterPro" id="IPR011009">
    <property type="entry name" value="Kinase-like_dom_sf"/>
</dbReference>
<keyword evidence="2" id="KW-1185">Reference proteome</keyword>
<sequence>MLYEILSETFKDVIDKESSSLLWSGCGSVNRMHLDGIDVVVKFAQIPAQLTHRNITQTDFALARKLKSYQVELAFYQYTATQLEETCKVPKLIHAFKRDYTTCLVLSDFAHEGFGTITDLSMGHHQQVLNWLARFHSYFILQSDIGWQQGGYWHLATRPDELHRMAHGELKTHAKSIAALICDCPYRTQIHGDAKAANFAFNSESQVLGYDFQYFGSGLGIQDVMLYFTSVFDDDGLQTNADSLLEYYFSKLLDNLSARLSVQIAQDIIISWQELWSVVWADFHRFLLGWKPDHFKINNYMREQSQNALKLVRG</sequence>
<dbReference type="PANTHER" id="PTHR11012">
    <property type="entry name" value="PROTEIN KINASE-LIKE DOMAIN-CONTAINING"/>
    <property type="match status" value="1"/>
</dbReference>
<organism evidence="1 2">
    <name type="scientific">Pseudoalteromonas byunsanensis</name>
    <dbReference type="NCBI Taxonomy" id="327939"/>
    <lineage>
        <taxon>Bacteria</taxon>
        <taxon>Pseudomonadati</taxon>
        <taxon>Pseudomonadota</taxon>
        <taxon>Gammaproteobacteria</taxon>
        <taxon>Alteromonadales</taxon>
        <taxon>Pseudoalteromonadaceae</taxon>
        <taxon>Pseudoalteromonas</taxon>
    </lineage>
</organism>
<dbReference type="Pfam" id="PF02958">
    <property type="entry name" value="EcKL"/>
    <property type="match status" value="1"/>
</dbReference>
<evidence type="ECO:0008006" key="3">
    <source>
        <dbReference type="Google" id="ProtNLM"/>
    </source>
</evidence>
<dbReference type="RefSeq" id="WP_070992868.1">
    <property type="nucleotide sequence ID" value="NZ_CBCSHD010000009.1"/>
</dbReference>
<name>A0A1S1MZP4_9GAMM</name>
<evidence type="ECO:0000313" key="1">
    <source>
        <dbReference type="EMBL" id="OHU94413.1"/>
    </source>
</evidence>
<protein>
    <recommendedName>
        <fullName evidence="3">Kinase</fullName>
    </recommendedName>
</protein>
<reference evidence="1 2" key="1">
    <citation type="submission" date="2016-10" db="EMBL/GenBank/DDBJ databases">
        <title>Pseudoalteromonas amylolytica sp. nov., isolated from the surface seawater.</title>
        <authorList>
            <person name="Wu Y.-H."/>
            <person name="Cheng H."/>
            <person name="Jin X.-B."/>
            <person name="Wang C.-S."/>
            <person name="Xu X.-W."/>
        </authorList>
    </citation>
    <scope>NUCLEOTIDE SEQUENCE [LARGE SCALE GENOMIC DNA]</scope>
    <source>
        <strain evidence="1 2">JCM 12483</strain>
    </source>
</reference>
<dbReference type="PANTHER" id="PTHR11012:SF30">
    <property type="entry name" value="PROTEIN KINASE-LIKE DOMAIN-CONTAINING"/>
    <property type="match status" value="1"/>
</dbReference>
<proteinExistence type="predicted"/>
<accession>A0A1S1MZP4</accession>